<feature type="transmembrane region" description="Helical" evidence="1">
    <location>
        <begin position="148"/>
        <end position="171"/>
    </location>
</feature>
<gene>
    <name evidence="2" type="primary">mlaE</name>
    <name evidence="2" type="ORF">AB406_0534</name>
    <name evidence="3" type="ORF">OKE68_02315</name>
    <name evidence="4" type="ORF">PG303_08025</name>
</gene>
<reference evidence="3" key="2">
    <citation type="submission" date="2022-10" db="EMBL/GenBank/DDBJ databases">
        <title>Sifting through the core-genome to identify putative cross-protective antigens against Riemerella anatipestifer.</title>
        <authorList>
            <person name="Zheng X."/>
            <person name="Zhang W."/>
        </authorList>
    </citation>
    <scope>NUCLEOTIDE SEQUENCE</scope>
    <source>
        <strain evidence="3">ZWRA178</strain>
    </source>
</reference>
<dbReference type="EMBL" id="CP011859">
    <property type="protein sequence ID" value="AQY21492.1"/>
    <property type="molecule type" value="Genomic_DNA"/>
</dbReference>
<evidence type="ECO:0000313" key="3">
    <source>
        <dbReference type="EMBL" id="MCW0523151.1"/>
    </source>
</evidence>
<organism evidence="2 5">
    <name type="scientific">Riemerella anatipestifer</name>
    <name type="common">Moraxella anatipestifer</name>
    <dbReference type="NCBI Taxonomy" id="34085"/>
    <lineage>
        <taxon>Bacteria</taxon>
        <taxon>Pseudomonadati</taxon>
        <taxon>Bacteroidota</taxon>
        <taxon>Flavobacteriia</taxon>
        <taxon>Flavobacteriales</taxon>
        <taxon>Weeksellaceae</taxon>
        <taxon>Riemerella</taxon>
    </lineage>
</organism>
<dbReference type="OMA" id="VFQGYDC"/>
<dbReference type="AlphaFoldDB" id="A0A162CJM6"/>
<dbReference type="Pfam" id="PF02405">
    <property type="entry name" value="MlaE"/>
    <property type="match status" value="1"/>
</dbReference>
<sequence length="253" mass="27896">MLKLSKRMLTSVGEYVLLLGKVIKRPQKHNIFFKLLMREINDLGVNSFGLVLFTSIFVGAVVAIQMYNNFKASTIPIPLYFIGYATKVVLILEFSPTIISLILAGKVGSYIASSIGTMRVTEQIDALDIMGVNSPNFLILPKIVANVIFNPLLIAISIVFGIYGGYLAGVATGNWTEADYITGIQRYIPDYFIWYAFFKTVVFAFLIATIPAYFGYNVKGGSLEVGRASTQAVVWTMVAIIIAELISTQLFLS</sequence>
<feature type="transmembrane region" description="Helical" evidence="1">
    <location>
        <begin position="234"/>
        <end position="252"/>
    </location>
</feature>
<dbReference type="EMBL" id="JAOZYT010000008">
    <property type="protein sequence ID" value="MCW0523151.1"/>
    <property type="molecule type" value="Genomic_DNA"/>
</dbReference>
<dbReference type="GO" id="GO:0043190">
    <property type="term" value="C:ATP-binding cassette (ABC) transporter complex"/>
    <property type="evidence" value="ECO:0007669"/>
    <property type="project" value="InterPro"/>
</dbReference>
<feature type="transmembrane region" description="Helical" evidence="1">
    <location>
        <begin position="79"/>
        <end position="104"/>
    </location>
</feature>
<evidence type="ECO:0000313" key="5">
    <source>
        <dbReference type="Proteomes" id="UP000189883"/>
    </source>
</evidence>
<dbReference type="EMBL" id="JAQZHK010000006">
    <property type="protein sequence ID" value="MDY3513158.1"/>
    <property type="molecule type" value="Genomic_DNA"/>
</dbReference>
<accession>A0A162CJM6</accession>
<reference evidence="4" key="3">
    <citation type="submission" date="2023-01" db="EMBL/GenBank/DDBJ databases">
        <title>Genome-based studies on antimicrobial resistance profiles of Riemerella anatipestifer in China, 1994 to 2021.</title>
        <authorList>
            <person name="Yang Z."/>
            <person name="Zhu D."/>
        </authorList>
    </citation>
    <scope>NUCLEOTIDE SEQUENCE</scope>
    <source>
        <strain evidence="4">RCAD1218</strain>
    </source>
</reference>
<evidence type="ECO:0000256" key="1">
    <source>
        <dbReference type="SAM" id="Phobius"/>
    </source>
</evidence>
<reference evidence="2 5" key="1">
    <citation type="submission" date="2015-06" db="EMBL/GenBank/DDBJ databases">
        <title>R. anatipestifer strain HXb2 is the most virulent strain so far, and the genome sequence would help us uncover the pathogenesis.</title>
        <authorList>
            <person name="Hu Q."/>
            <person name="Qi J."/>
            <person name="Bo H."/>
            <person name="Liu G."/>
            <person name="Tao M."/>
            <person name="Ding Y."/>
            <person name="Xue Y."/>
        </authorList>
    </citation>
    <scope>NUCLEOTIDE SEQUENCE [LARGE SCALE GENOMIC DNA]</scope>
    <source>
        <strain evidence="2 5">HXb2</strain>
    </source>
</reference>
<proteinExistence type="predicted"/>
<dbReference type="RefSeq" id="WP_004918723.1">
    <property type="nucleotide sequence ID" value="NZ_CP011859.1"/>
</dbReference>
<dbReference type="eggNOG" id="COG0767">
    <property type="taxonomic scope" value="Bacteria"/>
</dbReference>
<dbReference type="SMR" id="A0A162CJM6"/>
<evidence type="ECO:0000313" key="2">
    <source>
        <dbReference type="EMBL" id="AQY21492.1"/>
    </source>
</evidence>
<dbReference type="InterPro" id="IPR030802">
    <property type="entry name" value="Permease_MalE"/>
</dbReference>
<dbReference type="PANTHER" id="PTHR30188:SF4">
    <property type="entry name" value="PROTEIN TRIGALACTOSYLDIACYLGLYCEROL 1, CHLOROPLASTIC"/>
    <property type="match status" value="1"/>
</dbReference>
<dbReference type="OrthoDB" id="9810518at2"/>
<evidence type="ECO:0000313" key="4">
    <source>
        <dbReference type="EMBL" id="MDY3513158.1"/>
    </source>
</evidence>
<protein>
    <submittedName>
        <fullName evidence="3">Multidrug efflux ABC transporter permease subunit RanB</fullName>
    </submittedName>
    <submittedName>
        <fullName evidence="2">Putative phospholipid ABC transporter permease protein MlaE</fullName>
    </submittedName>
</protein>
<dbReference type="PANTHER" id="PTHR30188">
    <property type="entry name" value="ABC TRANSPORTER PERMEASE PROTEIN-RELATED"/>
    <property type="match status" value="1"/>
</dbReference>
<dbReference type="Proteomes" id="UP000189883">
    <property type="component" value="Chromosome"/>
</dbReference>
<keyword evidence="1" id="KW-1133">Transmembrane helix</keyword>
<feature type="transmembrane region" description="Helical" evidence="1">
    <location>
        <begin position="192"/>
        <end position="214"/>
    </location>
</feature>
<keyword evidence="1" id="KW-0472">Membrane</keyword>
<dbReference type="Proteomes" id="UP001207440">
    <property type="component" value="Unassembled WGS sequence"/>
</dbReference>
<feature type="transmembrane region" description="Helical" evidence="1">
    <location>
        <begin position="48"/>
        <end position="67"/>
    </location>
</feature>
<keyword evidence="1" id="KW-0812">Transmembrane</keyword>
<dbReference type="GO" id="GO:0005548">
    <property type="term" value="F:phospholipid transporter activity"/>
    <property type="evidence" value="ECO:0007669"/>
    <property type="project" value="TreeGrafter"/>
</dbReference>
<dbReference type="Proteomes" id="UP001284033">
    <property type="component" value="Unassembled WGS sequence"/>
</dbReference>
<name>A0A162CJM6_RIEAN</name>